<gene>
    <name evidence="2" type="ORF">C0Q70_10088</name>
</gene>
<reference evidence="2 3" key="1">
    <citation type="submission" date="2018-04" db="EMBL/GenBank/DDBJ databases">
        <title>The genome of golden apple snail Pomacea canaliculata provides insight into stress tolerance and invasive adaptation.</title>
        <authorList>
            <person name="Liu C."/>
            <person name="Liu B."/>
            <person name="Ren Y."/>
            <person name="Zhang Y."/>
            <person name="Wang H."/>
            <person name="Li S."/>
            <person name="Jiang F."/>
            <person name="Yin L."/>
            <person name="Zhang G."/>
            <person name="Qian W."/>
            <person name="Fan W."/>
        </authorList>
    </citation>
    <scope>NUCLEOTIDE SEQUENCE [LARGE SCALE GENOMIC DNA]</scope>
    <source>
        <strain evidence="2">SZHN2017</strain>
        <tissue evidence="2">Muscle</tissue>
    </source>
</reference>
<feature type="region of interest" description="Disordered" evidence="1">
    <location>
        <begin position="87"/>
        <end position="118"/>
    </location>
</feature>
<organism evidence="2 3">
    <name type="scientific">Pomacea canaliculata</name>
    <name type="common">Golden apple snail</name>
    <dbReference type="NCBI Taxonomy" id="400727"/>
    <lineage>
        <taxon>Eukaryota</taxon>
        <taxon>Metazoa</taxon>
        <taxon>Spiralia</taxon>
        <taxon>Lophotrochozoa</taxon>
        <taxon>Mollusca</taxon>
        <taxon>Gastropoda</taxon>
        <taxon>Caenogastropoda</taxon>
        <taxon>Architaenioglossa</taxon>
        <taxon>Ampullarioidea</taxon>
        <taxon>Ampullariidae</taxon>
        <taxon>Pomacea</taxon>
    </lineage>
</organism>
<feature type="region of interest" description="Disordered" evidence="1">
    <location>
        <begin position="1"/>
        <end position="24"/>
    </location>
</feature>
<name>A0A2T7PBL4_POMCA</name>
<feature type="compositionally biased region" description="Basic and acidic residues" evidence="1">
    <location>
        <begin position="87"/>
        <end position="98"/>
    </location>
</feature>
<dbReference type="Proteomes" id="UP000245119">
    <property type="component" value="Linkage Group LG5"/>
</dbReference>
<evidence type="ECO:0000256" key="1">
    <source>
        <dbReference type="SAM" id="MobiDB-lite"/>
    </source>
</evidence>
<protein>
    <submittedName>
        <fullName evidence="2">Uncharacterized protein</fullName>
    </submittedName>
</protein>
<accession>A0A2T7PBL4</accession>
<comment type="caution">
    <text evidence="2">The sequence shown here is derived from an EMBL/GenBank/DDBJ whole genome shotgun (WGS) entry which is preliminary data.</text>
</comment>
<dbReference type="EMBL" id="PZQS01000005">
    <property type="protein sequence ID" value="PVD30813.1"/>
    <property type="molecule type" value="Genomic_DNA"/>
</dbReference>
<proteinExistence type="predicted"/>
<keyword evidence="3" id="KW-1185">Reference proteome</keyword>
<dbReference type="OrthoDB" id="166212at2759"/>
<sequence>MINIEGWPEARTDTGDACQPPGDYLRYRRVSSLSKESADLASMSCLQLSDPDYCTQLSSSRPSHPSVASRQNDWPFDLLSKSSFDKMTARDESSDKGKEKKKKQQVKEEMKGKKGGKPVRLSCPADKCYTVFVLQLFAGLLQAASAIADVNEKLSLQDTRKFSLPALFKTSSTSTKKRKSSSGSSDYVYLHIDTLKVGDVFVSHFDCSPFSITDLLCWQGLSELDLPDMKVSLGAEVIFLSKRFFLSSCNRLCQEDVFKSRRFYPTQENMQICYRLHMAWKQYTDKVVKELHDDILNEGRQFFGTYFNV</sequence>
<evidence type="ECO:0000313" key="3">
    <source>
        <dbReference type="Proteomes" id="UP000245119"/>
    </source>
</evidence>
<evidence type="ECO:0000313" key="2">
    <source>
        <dbReference type="EMBL" id="PVD30813.1"/>
    </source>
</evidence>
<dbReference type="AlphaFoldDB" id="A0A2T7PBL4"/>